<sequence length="75" mass="8667">MGNNFSHTRIPTDFEDMHKNLGIKFATDWNKNEIYLNLATEGEKREAKIYIITERLTQLATPLAVIASIKDIFVR</sequence>
<name>A0A9W7BCB0_9STRA</name>
<evidence type="ECO:0000313" key="1">
    <source>
        <dbReference type="EMBL" id="GMH85072.1"/>
    </source>
</evidence>
<comment type="caution">
    <text evidence="1">The sequence shown here is derived from an EMBL/GenBank/DDBJ whole genome shotgun (WGS) entry which is preliminary data.</text>
</comment>
<reference evidence="2" key="1">
    <citation type="journal article" date="2023" name="Commun. Biol.">
        <title>Genome analysis of Parmales, the sister group of diatoms, reveals the evolutionary specialization of diatoms from phago-mixotrophs to photoautotrophs.</title>
        <authorList>
            <person name="Ban H."/>
            <person name="Sato S."/>
            <person name="Yoshikawa S."/>
            <person name="Yamada K."/>
            <person name="Nakamura Y."/>
            <person name="Ichinomiya M."/>
            <person name="Sato N."/>
            <person name="Blanc-Mathieu R."/>
            <person name="Endo H."/>
            <person name="Kuwata A."/>
            <person name="Ogata H."/>
        </authorList>
    </citation>
    <scope>NUCLEOTIDE SEQUENCE [LARGE SCALE GENOMIC DNA]</scope>
</reference>
<organism evidence="1 2">
    <name type="scientific">Triparma laevis f. inornata</name>
    <dbReference type="NCBI Taxonomy" id="1714386"/>
    <lineage>
        <taxon>Eukaryota</taxon>
        <taxon>Sar</taxon>
        <taxon>Stramenopiles</taxon>
        <taxon>Ochrophyta</taxon>
        <taxon>Bolidophyceae</taxon>
        <taxon>Parmales</taxon>
        <taxon>Triparmaceae</taxon>
        <taxon>Triparma</taxon>
    </lineage>
</organism>
<dbReference type="Proteomes" id="UP001162640">
    <property type="component" value="Unassembled WGS sequence"/>
</dbReference>
<evidence type="ECO:0000313" key="2">
    <source>
        <dbReference type="Proteomes" id="UP001162640"/>
    </source>
</evidence>
<gene>
    <name evidence="1" type="ORF">TL16_g10114</name>
</gene>
<accession>A0A9W7BCB0</accession>
<dbReference type="EMBL" id="BLQM01000354">
    <property type="protein sequence ID" value="GMH85072.1"/>
    <property type="molecule type" value="Genomic_DNA"/>
</dbReference>
<protein>
    <submittedName>
        <fullName evidence="1">Uncharacterized protein</fullName>
    </submittedName>
</protein>
<dbReference type="AlphaFoldDB" id="A0A9W7BCB0"/>
<proteinExistence type="predicted"/>